<dbReference type="AlphaFoldDB" id="A0A183IKQ2"/>
<dbReference type="InterPro" id="IPR006150">
    <property type="entry name" value="Cys_repeat_1"/>
</dbReference>
<gene>
    <name evidence="1" type="ORF">SBAD_LOCUS4198</name>
</gene>
<dbReference type="PANTHER" id="PTHR34150">
    <property type="entry name" value="PROTEIN CBG08832-RELATED"/>
    <property type="match status" value="1"/>
</dbReference>
<protein>
    <submittedName>
        <fullName evidence="3">EB domain-containing protein</fullName>
    </submittedName>
</protein>
<keyword evidence="2" id="KW-1185">Reference proteome</keyword>
<name>A0A183IKQ2_9BILA</name>
<reference evidence="1 2" key="2">
    <citation type="submission" date="2018-11" db="EMBL/GenBank/DDBJ databases">
        <authorList>
            <consortium name="Pathogen Informatics"/>
        </authorList>
    </citation>
    <scope>NUCLEOTIDE SEQUENCE [LARGE SCALE GENOMIC DNA]</scope>
</reference>
<dbReference type="PANTHER" id="PTHR34150:SF4">
    <property type="entry name" value="CHITIN BINDING DOMAIN (CHTBD2) CONTAINING"/>
    <property type="match status" value="1"/>
</dbReference>
<dbReference type="OrthoDB" id="5912424at2759"/>
<accession>A0A183IKQ2</accession>
<dbReference type="SMART" id="SM00289">
    <property type="entry name" value="WR1"/>
    <property type="match status" value="12"/>
</dbReference>
<evidence type="ECO:0000313" key="3">
    <source>
        <dbReference type="WBParaSite" id="SBAD_0000438001-mRNA-1"/>
    </source>
</evidence>
<sequence length="843" mass="90895">MVLTVKLTCKLAEWRLRLFSVDSKTFANPHVLLELVAPYCCLTRFRGDSGLGEWKVKSCPYNREFNEVRKECVQKSTSKRRKSLCQNGSLSVYCQPKLCSTNYPYLGGSCNWPTAGPEKLPTNNQAYLKCAPVNDRSQCGKWSAAECPQDSSFQVTAQGPGTSCPTCCNAGLPQHKSVLQMFDIVSHYSSSEISKWQLGEIKIFKHFILSGGSAAGHPNEIPNLIPCGDNHPCPSGHECRNGFCCEATMQSPLCPDGSLPGPVCYGVGQGNCVTGSLCVNGRCCATQSLPTCPDYSRSVATCRSSDTCPEGYSCENGGCCRLPQCPNDKRSYRFCRSYADCASGFYCSIAGGCCSLPLCPQGQLASSFCRTQNECGAGKQCTNSGCCPADPLPVCPTGWQTTYPCSEMGTCPQRHHCYTDNSGKKGCCPLPMCRDGQQSYTTCDALRRCPQGYGCENNVCCKLPTCPSGKMALEFCNLQLGCPPWQVCYNGGCCDKISTMPKLCPEGSVPEAACSHDQQCKSSQICYEGGCCPMTTLFCPKNWTMVGSCAGGRTCPRGQCINGVCCEFQANAGGALGKCVSGNCPLGYECIGNLCYPRRGSATSPCPPLTTAPICSCASQQACPQESFCSKGVCCATRKYRSGRGGYCSSERFAEKSPYYSSTKPGNACFSGSQCSGYPSYASCNEQRCTCINGGRSNGFVCTNLDQYLTKAPMCDNFGTLCQNYRRRKPRKRSSDEVDDKPMVNDTVLFWTSLVDTNCSTDYDCTPDTTCIRNQPNVHGCFKLLAVDMAGCTYDQQCSVATPASHCSSKGICVCDNGLYKHNGECLNVCPAGTKPNDDECLT</sequence>
<evidence type="ECO:0000313" key="1">
    <source>
        <dbReference type="EMBL" id="VDP03657.1"/>
    </source>
</evidence>
<proteinExistence type="predicted"/>
<organism evidence="3">
    <name type="scientific">Soboliphyme baturini</name>
    <dbReference type="NCBI Taxonomy" id="241478"/>
    <lineage>
        <taxon>Eukaryota</taxon>
        <taxon>Metazoa</taxon>
        <taxon>Ecdysozoa</taxon>
        <taxon>Nematoda</taxon>
        <taxon>Enoplea</taxon>
        <taxon>Dorylaimia</taxon>
        <taxon>Dioctophymatida</taxon>
        <taxon>Dioctophymatoidea</taxon>
        <taxon>Soboliphymatidae</taxon>
        <taxon>Soboliphyme</taxon>
    </lineage>
</organism>
<evidence type="ECO:0000313" key="2">
    <source>
        <dbReference type="Proteomes" id="UP000270296"/>
    </source>
</evidence>
<reference evidence="3" key="1">
    <citation type="submission" date="2016-06" db="UniProtKB">
        <authorList>
            <consortium name="WormBaseParasite"/>
        </authorList>
    </citation>
    <scope>IDENTIFICATION</scope>
</reference>
<dbReference type="WBParaSite" id="SBAD_0000438001-mRNA-1">
    <property type="protein sequence ID" value="SBAD_0000438001-mRNA-1"/>
    <property type="gene ID" value="SBAD_0000438001"/>
</dbReference>
<dbReference type="Proteomes" id="UP000270296">
    <property type="component" value="Unassembled WGS sequence"/>
</dbReference>
<dbReference type="EMBL" id="UZAM01008181">
    <property type="protein sequence ID" value="VDP03657.1"/>
    <property type="molecule type" value="Genomic_DNA"/>
</dbReference>